<evidence type="ECO:0000313" key="4">
    <source>
        <dbReference type="EMBL" id="SPQ22088.1"/>
    </source>
</evidence>
<feature type="compositionally biased region" description="Low complexity" evidence="1">
    <location>
        <begin position="819"/>
        <end position="839"/>
    </location>
</feature>
<proteinExistence type="predicted"/>
<evidence type="ECO:0000256" key="2">
    <source>
        <dbReference type="SAM" id="Phobius"/>
    </source>
</evidence>
<feature type="region of interest" description="Disordered" evidence="1">
    <location>
        <begin position="158"/>
        <end position="198"/>
    </location>
</feature>
<dbReference type="EMBL" id="OUUZ01000008">
    <property type="protein sequence ID" value="SPQ22088.1"/>
    <property type="molecule type" value="Genomic_DNA"/>
</dbReference>
<reference evidence="4 5" key="1">
    <citation type="submission" date="2018-04" db="EMBL/GenBank/DDBJ databases">
        <authorList>
            <person name="Huttner S."/>
            <person name="Dainat J."/>
        </authorList>
    </citation>
    <scope>NUCLEOTIDE SEQUENCE [LARGE SCALE GENOMIC DNA]</scope>
</reference>
<feature type="compositionally biased region" description="Low complexity" evidence="1">
    <location>
        <begin position="158"/>
        <end position="197"/>
    </location>
</feature>
<feature type="compositionally biased region" description="Low complexity" evidence="1">
    <location>
        <begin position="657"/>
        <end position="675"/>
    </location>
</feature>
<keyword evidence="2" id="KW-1133">Transmembrane helix</keyword>
<evidence type="ECO:0000256" key="3">
    <source>
        <dbReference type="SAM" id="SignalP"/>
    </source>
</evidence>
<feature type="compositionally biased region" description="Pro residues" evidence="1">
    <location>
        <begin position="752"/>
        <end position="764"/>
    </location>
</feature>
<feature type="compositionally biased region" description="Low complexity" evidence="1">
    <location>
        <begin position="735"/>
        <end position="751"/>
    </location>
</feature>
<feature type="region of interest" description="Disordered" evidence="1">
    <location>
        <begin position="585"/>
        <end position="704"/>
    </location>
</feature>
<feature type="signal peptide" evidence="3">
    <location>
        <begin position="1"/>
        <end position="21"/>
    </location>
</feature>
<feature type="compositionally biased region" description="Polar residues" evidence="1">
    <location>
        <begin position="724"/>
        <end position="734"/>
    </location>
</feature>
<gene>
    <name evidence="4" type="ORF">TT172_LOCUS4507</name>
</gene>
<keyword evidence="3" id="KW-0732">Signal</keyword>
<name>A0A3S4D476_9PEZI</name>
<feature type="transmembrane region" description="Helical" evidence="2">
    <location>
        <begin position="207"/>
        <end position="231"/>
    </location>
</feature>
<accession>A0A3S4D476</accession>
<feature type="region of interest" description="Disordered" evidence="1">
    <location>
        <begin position="724"/>
        <end position="945"/>
    </location>
</feature>
<sequence>MACRLSRLCLATLTILPAVAAAATTNITSEILDFVPVCAQACFQSFISANFDAAICGNSPSLDCLCRQRGSSGYTIGEGALSCLVGETRFGACEGQDVANDATGTAYNMCVGIARAAPETHSTIVATLVVPQSGTGPLLVPTALPTTSSRGMATVTISTTPTPTVSLPTGTETSPTTASTGLAAPASTPTASPDTSAGQTQLSSAQIVGITLGCIAVVVFGILLVLIARCVRRSRFGDLERGFSRLRDSMSFGRKSRPLSAPGVQISSPLIGAPVRNPADARRQPNMQQGGVGLAIPPLPARGGVLARPSPALASLLAPPPTSVRPANAAPASAPTTSVSSVPKVVVTPASESQPPSVRQSPPKPILTLAIPKGSEQATRVPASVRDSVVTEFAEDGEGDLAPGTIIWRPPASDPQSASTTYYADRAGNWILSNPSTRQAQASIPTKTVIQEAPSAPVEVELPSPDHKTRAERARDVYGGFVPDAVVSPLRLPRKPGQPRLGSPIAFKDQRRTPQLSSPNLSERLSQTAESPGGAPNQVKNRLPDPYFAAVRDSRDLTGVRSKRRSARRASRRISLESATSIESAAAGPFEDEDLSPVTESLHTPISPGKSPVKYPKIPRSNEGQQAPGSDLLPPENQYNVWRPPGHSSTAGAGSLPKTKTATPSAAPQSSAGPTRPWNAPNMQPAPNRNPGRARTGSPEARFKLAPAIEAQYWERQRQVANPASYWNQAPQTNPSARRAQPPTARARAQQPLPPLPPPTPPYELPAESPPRQRRFATATPPQQRQQQPPQQQQQQQRPTGPRRPADLPTPQATPDNHSPASRKQPQAQSQSQSQSSLLAKRRGADKAAALSLGNGNGIGIGAGRKGRGWKKEEEPPQPPQQQTQEQQKQPPQQYQQQYQQQQQQQQQQEKQQQYQQYGPVPITPGWVPELTPTRRGEDLVLNVQ</sequence>
<dbReference type="Proteomes" id="UP000289323">
    <property type="component" value="Unassembled WGS sequence"/>
</dbReference>
<feature type="region of interest" description="Disordered" evidence="1">
    <location>
        <begin position="488"/>
        <end position="545"/>
    </location>
</feature>
<feature type="compositionally biased region" description="Polar residues" evidence="1">
    <location>
        <begin position="513"/>
        <end position="530"/>
    </location>
</feature>
<feature type="compositionally biased region" description="Gly residues" evidence="1">
    <location>
        <begin position="855"/>
        <end position="864"/>
    </location>
</feature>
<evidence type="ECO:0000256" key="1">
    <source>
        <dbReference type="SAM" id="MobiDB-lite"/>
    </source>
</evidence>
<feature type="compositionally biased region" description="Low complexity" evidence="1">
    <location>
        <begin position="324"/>
        <end position="341"/>
    </location>
</feature>
<keyword evidence="2" id="KW-0472">Membrane</keyword>
<protein>
    <submittedName>
        <fullName evidence="4">C6b35739-27aa-416d-b9a5-e6f7638ea7fc</fullName>
    </submittedName>
</protein>
<feature type="compositionally biased region" description="Low complexity" evidence="1">
    <location>
        <begin position="781"/>
        <end position="800"/>
    </location>
</feature>
<feature type="compositionally biased region" description="Low complexity" evidence="1">
    <location>
        <begin position="881"/>
        <end position="918"/>
    </location>
</feature>
<organism evidence="4 5">
    <name type="scientific">Thermothielavioides terrestris</name>
    <dbReference type="NCBI Taxonomy" id="2587410"/>
    <lineage>
        <taxon>Eukaryota</taxon>
        <taxon>Fungi</taxon>
        <taxon>Dikarya</taxon>
        <taxon>Ascomycota</taxon>
        <taxon>Pezizomycotina</taxon>
        <taxon>Sordariomycetes</taxon>
        <taxon>Sordariomycetidae</taxon>
        <taxon>Sordariales</taxon>
        <taxon>Chaetomiaceae</taxon>
        <taxon>Thermothielavioides</taxon>
    </lineage>
</organism>
<evidence type="ECO:0000313" key="5">
    <source>
        <dbReference type="Proteomes" id="UP000289323"/>
    </source>
</evidence>
<feature type="region of interest" description="Disordered" evidence="1">
    <location>
        <begin position="317"/>
        <end position="341"/>
    </location>
</feature>
<dbReference type="AlphaFoldDB" id="A0A3S4D476"/>
<feature type="chain" id="PRO_5018701595" evidence="3">
    <location>
        <begin position="22"/>
        <end position="945"/>
    </location>
</feature>
<keyword evidence="2" id="KW-0812">Transmembrane</keyword>